<dbReference type="Pfam" id="PF00583">
    <property type="entry name" value="Acetyltransf_1"/>
    <property type="match status" value="1"/>
</dbReference>
<feature type="domain" description="N-acetyltransferase" evidence="2">
    <location>
        <begin position="3"/>
        <end position="150"/>
    </location>
</feature>
<dbReference type="KEGG" id="mefw:F1737_11330"/>
<dbReference type="GeneID" id="85230770"/>
<dbReference type="InterPro" id="IPR016181">
    <property type="entry name" value="Acyl_CoA_acyltransferase"/>
</dbReference>
<keyword evidence="1" id="KW-0808">Transferase</keyword>
<evidence type="ECO:0000313" key="3">
    <source>
        <dbReference type="EMBL" id="WOF17224.1"/>
    </source>
</evidence>
<dbReference type="EMBL" id="CP043875">
    <property type="protein sequence ID" value="WOF17224.1"/>
    <property type="molecule type" value="Genomic_DNA"/>
</dbReference>
<dbReference type="SUPFAM" id="SSF55729">
    <property type="entry name" value="Acyl-CoA N-acyltransferases (Nat)"/>
    <property type="match status" value="1"/>
</dbReference>
<organism evidence="3 4">
    <name type="scientific">Methanochimaera problematica</name>
    <dbReference type="NCBI Taxonomy" id="2609417"/>
    <lineage>
        <taxon>Archaea</taxon>
        <taxon>Methanobacteriati</taxon>
        <taxon>Methanobacteriota</taxon>
        <taxon>Stenosarchaea group</taxon>
        <taxon>Methanomicrobia</taxon>
        <taxon>Methanomicrobiales</taxon>
        <taxon>Methanomicrobiaceae</taxon>
        <taxon>Methanochimaera</taxon>
    </lineage>
</organism>
<dbReference type="CDD" id="cd04301">
    <property type="entry name" value="NAT_SF"/>
    <property type="match status" value="1"/>
</dbReference>
<proteinExistence type="predicted"/>
<dbReference type="Gene3D" id="3.40.630.30">
    <property type="match status" value="1"/>
</dbReference>
<dbReference type="PANTHER" id="PTHR13947">
    <property type="entry name" value="GNAT FAMILY N-ACETYLTRANSFERASE"/>
    <property type="match status" value="1"/>
</dbReference>
<keyword evidence="4" id="KW-1185">Reference proteome</keyword>
<dbReference type="AlphaFoldDB" id="A0AA97FFG9"/>
<sequence length="152" mass="17241">MDTTIREYCDGDFDSVHNIRMEVVKEPYSQAVFLRQSHEVSPDLFLVAECESRILGFIIGACVLNNSKKGWILSFAVEGGCRRTGVGRKLLRGILSKFDSLGANEVYLTVSPENRPAMNLYESEGFRKTDFVPDYFGPGEDRNMMRLVFSRL</sequence>
<dbReference type="PANTHER" id="PTHR13947:SF37">
    <property type="entry name" value="LD18367P"/>
    <property type="match status" value="1"/>
</dbReference>
<dbReference type="GO" id="GO:0008080">
    <property type="term" value="F:N-acetyltransferase activity"/>
    <property type="evidence" value="ECO:0007669"/>
    <property type="project" value="InterPro"/>
</dbReference>
<gene>
    <name evidence="3" type="ORF">F1737_11330</name>
</gene>
<evidence type="ECO:0000313" key="4">
    <source>
        <dbReference type="Proteomes" id="UP001301797"/>
    </source>
</evidence>
<dbReference type="InterPro" id="IPR000182">
    <property type="entry name" value="GNAT_dom"/>
</dbReference>
<dbReference type="Proteomes" id="UP001301797">
    <property type="component" value="Chromosome"/>
</dbReference>
<dbReference type="RefSeq" id="WP_317136687.1">
    <property type="nucleotide sequence ID" value="NZ_CP043875.1"/>
</dbReference>
<protein>
    <submittedName>
        <fullName evidence="3">GNAT family N-acetyltransferase</fullName>
    </submittedName>
</protein>
<evidence type="ECO:0000256" key="1">
    <source>
        <dbReference type="ARBA" id="ARBA00022679"/>
    </source>
</evidence>
<dbReference type="InterPro" id="IPR050769">
    <property type="entry name" value="NAT_camello-type"/>
</dbReference>
<name>A0AA97FFG9_9EURY</name>
<dbReference type="PROSITE" id="PS51186">
    <property type="entry name" value="GNAT"/>
    <property type="match status" value="1"/>
</dbReference>
<evidence type="ECO:0000259" key="2">
    <source>
        <dbReference type="PROSITE" id="PS51186"/>
    </source>
</evidence>
<reference evidence="3 4" key="1">
    <citation type="submission" date="2019-09" db="EMBL/GenBank/DDBJ databases">
        <title>The complete genome of Methanoplanus sp. FWC-SCC4.</title>
        <authorList>
            <person name="Chen S.-C."/>
            <person name="Zhou Y.-Z."/>
            <person name="Lai M.-C."/>
        </authorList>
    </citation>
    <scope>NUCLEOTIDE SEQUENCE [LARGE SCALE GENOMIC DNA]</scope>
    <source>
        <strain evidence="3 4">FWC-SCC4</strain>
    </source>
</reference>
<accession>A0AA97FFG9</accession>